<dbReference type="Proteomes" id="UP000036951">
    <property type="component" value="Unassembled WGS sequence"/>
</dbReference>
<accession>A0A8E1URP5</accession>
<protein>
    <submittedName>
        <fullName evidence="1">Uncharacterized protein</fullName>
    </submittedName>
</protein>
<organism evidence="1 2">
    <name type="scientific">Xylanibacter rarus</name>
    <dbReference type="NCBI Taxonomy" id="1676614"/>
    <lineage>
        <taxon>Bacteria</taxon>
        <taxon>Pseudomonadati</taxon>
        <taxon>Bacteroidota</taxon>
        <taxon>Bacteroidia</taxon>
        <taxon>Bacteroidales</taxon>
        <taxon>Prevotellaceae</taxon>
        <taxon>Xylanibacter</taxon>
    </lineage>
</organism>
<dbReference type="AlphaFoldDB" id="A0A8E1URP5"/>
<keyword evidence="2" id="KW-1185">Reference proteome</keyword>
<dbReference type="EMBL" id="LFQU01000001">
    <property type="protein sequence ID" value="KOO69801.1"/>
    <property type="molecule type" value="Genomic_DNA"/>
</dbReference>
<sequence>MEQTGFEQIAKSTRAKAVATARALSMSIDETEDITQNVILTLDGLKKTWMAKLNDNCLFISAKNKINIEELGDTLHKTVRELHVLKCPYNDLI</sequence>
<evidence type="ECO:0000313" key="2">
    <source>
        <dbReference type="Proteomes" id="UP000036951"/>
    </source>
</evidence>
<reference evidence="1 2" key="1">
    <citation type="submission" date="2015-06" db="EMBL/GenBank/DDBJ databases">
        <title>Prevotella sp. 109, sp. nov., a novel member of the family Prevotellaceae isolated from human faeces.</title>
        <authorList>
            <person name="Shkoporov A.N."/>
            <person name="Chaplin A.V."/>
            <person name="Kafarskaia L.I."/>
            <person name="Efimov B.A."/>
        </authorList>
    </citation>
    <scope>NUCLEOTIDE SEQUENCE [LARGE SCALE GENOMIC DNA]</scope>
    <source>
        <strain evidence="1 2">109</strain>
    </source>
</reference>
<name>A0A8E1URP5_9BACT</name>
<evidence type="ECO:0000313" key="1">
    <source>
        <dbReference type="EMBL" id="KOO69801.1"/>
    </source>
</evidence>
<gene>
    <name evidence="1" type="ORF">ACU52_01240</name>
</gene>
<comment type="caution">
    <text evidence="1">The sequence shown here is derived from an EMBL/GenBank/DDBJ whole genome shotgun (WGS) entry which is preliminary data.</text>
</comment>
<dbReference type="OrthoDB" id="1072074at2"/>
<proteinExistence type="predicted"/>